<dbReference type="Proteomes" id="UP000185911">
    <property type="component" value="Unassembled WGS sequence"/>
</dbReference>
<organism evidence="2 3">
    <name type="scientific">Rhodoferax antarcticus ANT.BR</name>
    <dbReference type="NCBI Taxonomy" id="1111071"/>
    <lineage>
        <taxon>Bacteria</taxon>
        <taxon>Pseudomonadati</taxon>
        <taxon>Pseudomonadota</taxon>
        <taxon>Betaproteobacteria</taxon>
        <taxon>Burkholderiales</taxon>
        <taxon>Comamonadaceae</taxon>
        <taxon>Rhodoferax</taxon>
    </lineage>
</organism>
<dbReference type="GO" id="GO:0006304">
    <property type="term" value="P:DNA modification"/>
    <property type="evidence" value="ECO:0007669"/>
    <property type="project" value="InterPro"/>
</dbReference>
<dbReference type="Pfam" id="PF08463">
    <property type="entry name" value="EcoEI_R_C"/>
    <property type="match status" value="1"/>
</dbReference>
<dbReference type="InterPro" id="IPR013670">
    <property type="entry name" value="EcoEI_R_C_dom"/>
</dbReference>
<evidence type="ECO:0000313" key="2">
    <source>
        <dbReference type="EMBL" id="OLP07955.1"/>
    </source>
</evidence>
<dbReference type="EMBL" id="MSYM01000007">
    <property type="protein sequence ID" value="OLP07955.1"/>
    <property type="molecule type" value="Genomic_DNA"/>
</dbReference>
<proteinExistence type="predicted"/>
<reference evidence="2 3" key="1">
    <citation type="submission" date="2017-01" db="EMBL/GenBank/DDBJ databases">
        <title>Genome sequence of Rhodoferax antarcticus ANT.BR, a psychrophilic purple nonsulfur bacterium from an Antarctic microbial mat.</title>
        <authorList>
            <person name="Baker J."/>
            <person name="Riester C."/>
            <person name="Skinner B."/>
            <person name="Newell A."/>
            <person name="Swingley W."/>
            <person name="Madigan M."/>
            <person name="Jung D."/>
            <person name="Asao M."/>
            <person name="Chen M."/>
            <person name="Loughlin P."/>
            <person name="Pan H."/>
            <person name="Lin S."/>
            <person name="Li N."/>
            <person name="Shaw J."/>
            <person name="Prado M."/>
            <person name="Sherman C."/>
            <person name="Li X."/>
            <person name="Tang J."/>
            <person name="Blankenship R."/>
            <person name="Zhao T."/>
            <person name="Touchman J."/>
            <person name="Sattley M."/>
        </authorList>
    </citation>
    <scope>NUCLEOTIDE SEQUENCE [LARGE SCALE GENOMIC DNA]</scope>
    <source>
        <strain evidence="2 3">ANT.BR</strain>
    </source>
</reference>
<feature type="domain" description="EcoEI R protein C-terminal" evidence="1">
    <location>
        <begin position="1"/>
        <end position="58"/>
    </location>
</feature>
<name>A0A1Q8YIY9_9BURK</name>
<dbReference type="GO" id="GO:0003677">
    <property type="term" value="F:DNA binding"/>
    <property type="evidence" value="ECO:0007669"/>
    <property type="project" value="InterPro"/>
</dbReference>
<accession>A0A1Q8YIY9</accession>
<keyword evidence="3" id="KW-1185">Reference proteome</keyword>
<protein>
    <submittedName>
        <fullName evidence="2">Type I restriction-modification enzyme R subunit</fullName>
        <ecNumber evidence="2">3.1.21.3</ecNumber>
    </submittedName>
</protein>
<dbReference type="EC" id="3.1.21.3" evidence="2"/>
<comment type="caution">
    <text evidence="2">The sequence shown here is derived from an EMBL/GenBank/DDBJ whole genome shotgun (WGS) entry which is preliminary data.</text>
</comment>
<dbReference type="GO" id="GO:0009035">
    <property type="term" value="F:type I site-specific deoxyribonuclease activity"/>
    <property type="evidence" value="ECO:0007669"/>
    <property type="project" value="UniProtKB-EC"/>
</dbReference>
<evidence type="ECO:0000313" key="3">
    <source>
        <dbReference type="Proteomes" id="UP000185911"/>
    </source>
</evidence>
<sequence>MEALLDKYANEGITTIESDEVLKVQPFTHMGSASELILSFGGRSQYLRALQSLERALYAPRKAIR</sequence>
<evidence type="ECO:0000259" key="1">
    <source>
        <dbReference type="Pfam" id="PF08463"/>
    </source>
</evidence>
<gene>
    <name evidence="2" type="ORF">BLL52_1053</name>
</gene>
<dbReference type="AlphaFoldDB" id="A0A1Q8YIY9"/>
<keyword evidence="2" id="KW-0378">Hydrolase</keyword>